<evidence type="ECO:0000313" key="2">
    <source>
        <dbReference type="EMBL" id="NVI42571.1"/>
    </source>
</evidence>
<reference evidence="3" key="3">
    <citation type="submission" date="2024-03" db="EMBL/GenBank/DDBJ databases">
        <authorList>
            <person name="Bromfield E.S.P."/>
            <person name="Cloutier S."/>
        </authorList>
    </citation>
    <scope>NUCLEOTIDE SEQUENCE</scope>
    <source>
        <strain evidence="3">5S5</strain>
    </source>
</reference>
<feature type="domain" description="JmjC" evidence="1">
    <location>
        <begin position="84"/>
        <end position="247"/>
    </location>
</feature>
<gene>
    <name evidence="2" type="ORF">HAP48_005545</name>
    <name evidence="3" type="ORF">WDK88_07685</name>
</gene>
<reference evidence="2" key="1">
    <citation type="submission" date="2020-06" db="EMBL/GenBank/DDBJ databases">
        <title>Whole Genome Sequence of Bradyrhizobium sp. Strain 1S1.</title>
        <authorList>
            <person name="Bromfield E.S.P."/>
            <person name="Cloutier S."/>
        </authorList>
    </citation>
    <scope>NUCLEOTIDE SEQUENCE [LARGE SCALE GENOMIC DNA]</scope>
    <source>
        <strain evidence="2">1S1</strain>
    </source>
</reference>
<evidence type="ECO:0000313" key="4">
    <source>
        <dbReference type="Proteomes" id="UP001432046"/>
    </source>
</evidence>
<dbReference type="InterPro" id="IPR003347">
    <property type="entry name" value="JmjC_dom"/>
</dbReference>
<reference evidence="3" key="2">
    <citation type="journal article" date="2021" name="Int. J. Syst. Evol. Microbiol.">
        <title>Bradyrhizobium septentrionale sp. nov. (sv. septentrionale) and Bradyrhizobium quebecense sp. nov. (sv. septentrionale) associated with legumes native to Canada possess rearranged symbiosis genes and numerous insertion sequences.</title>
        <authorList>
            <person name="Bromfield E.S.P."/>
            <person name="Cloutier S."/>
        </authorList>
    </citation>
    <scope>NUCLEOTIDE SEQUENCE</scope>
    <source>
        <strain evidence="3">5S5</strain>
    </source>
</reference>
<proteinExistence type="predicted"/>
<protein>
    <submittedName>
        <fullName evidence="3">Cupin-like domain-containing protein</fullName>
    </submittedName>
</protein>
<dbReference type="SUPFAM" id="SSF51197">
    <property type="entry name" value="Clavaminate synthase-like"/>
    <property type="match status" value="1"/>
</dbReference>
<dbReference type="EMBL" id="JAAOLE020000001">
    <property type="protein sequence ID" value="NVI42571.1"/>
    <property type="molecule type" value="Genomic_DNA"/>
</dbReference>
<evidence type="ECO:0000313" key="3">
    <source>
        <dbReference type="EMBL" id="WXC81493.1"/>
    </source>
</evidence>
<name>A0A973VVL6_9BRAD</name>
<keyword evidence="4" id="KW-1185">Reference proteome</keyword>
<dbReference type="EMBL" id="CP147711">
    <property type="protein sequence ID" value="WXC81493.1"/>
    <property type="molecule type" value="Genomic_DNA"/>
</dbReference>
<sequence>MTTGKIFANWDDNHSKLWSHQPIRLEHTMHKQPAFSMDDLAKLIEHYPREHYSLVKTGARGSSRVWREGEIGRLRGQQVIESISRGGLWLNLRNVTAVDHRYRDMIERMFGEIAAKVPGFDAPTHQAGILISSPDAQVYYHADLPGQGLVQIAGCKRVYIYPNTQPFIRPEHLENIALFDVEVDIPYEPWYDWHAQVIDLEPGQMLNWPLNAPHRVENLDTVNISMTISYVNDDIRRAQILHLANGMLRHRFGYAPRSRSIRGPTFFAKQVMQKLLRDGKWVKRERAVRRQIDFRLDESDLGKIVDLPKAELKAALEAA</sequence>
<dbReference type="PROSITE" id="PS51184">
    <property type="entry name" value="JMJC"/>
    <property type="match status" value="1"/>
</dbReference>
<dbReference type="Gene3D" id="2.60.120.650">
    <property type="entry name" value="Cupin"/>
    <property type="match status" value="1"/>
</dbReference>
<accession>A0A973VVL6</accession>
<dbReference type="RefSeq" id="WP_166210132.1">
    <property type="nucleotide sequence ID" value="NZ_CP088285.1"/>
</dbReference>
<evidence type="ECO:0000259" key="1">
    <source>
        <dbReference type="PROSITE" id="PS51184"/>
    </source>
</evidence>
<dbReference type="Proteomes" id="UP001432046">
    <property type="component" value="Chromosome"/>
</dbReference>
<dbReference type="AlphaFoldDB" id="A0A973VVL6"/>
<organism evidence="2">
    <name type="scientific">Bradyrhizobium septentrionale</name>
    <dbReference type="NCBI Taxonomy" id="1404411"/>
    <lineage>
        <taxon>Bacteria</taxon>
        <taxon>Pseudomonadati</taxon>
        <taxon>Pseudomonadota</taxon>
        <taxon>Alphaproteobacteria</taxon>
        <taxon>Hyphomicrobiales</taxon>
        <taxon>Nitrobacteraceae</taxon>
        <taxon>Bradyrhizobium</taxon>
    </lineage>
</organism>